<dbReference type="InterPro" id="IPR002293">
    <property type="entry name" value="AA/rel_permease1"/>
</dbReference>
<reference evidence="7 8" key="1">
    <citation type="journal article" date="2016" name="Appl. Environ. Microbiol.">
        <title>Lack of Overt Genome Reduction in the Bryostatin-Producing Bryozoan Symbiont "Candidatus Endobugula sertula".</title>
        <authorList>
            <person name="Miller I.J."/>
            <person name="Vanee N."/>
            <person name="Fong S.S."/>
            <person name="Lim-Fong G.E."/>
            <person name="Kwan J.C."/>
        </authorList>
    </citation>
    <scope>NUCLEOTIDE SEQUENCE [LARGE SCALE GENOMIC DNA]</scope>
    <source>
        <strain evidence="7">AB1-4</strain>
    </source>
</reference>
<dbReference type="AlphaFoldDB" id="A0A1D2QLR1"/>
<keyword evidence="3 6" id="KW-0812">Transmembrane</keyword>
<feature type="transmembrane region" description="Helical" evidence="6">
    <location>
        <begin position="230"/>
        <end position="257"/>
    </location>
</feature>
<dbReference type="GO" id="GO:0022857">
    <property type="term" value="F:transmembrane transporter activity"/>
    <property type="evidence" value="ECO:0007669"/>
    <property type="project" value="InterPro"/>
</dbReference>
<evidence type="ECO:0000256" key="2">
    <source>
        <dbReference type="ARBA" id="ARBA00022475"/>
    </source>
</evidence>
<evidence type="ECO:0000256" key="4">
    <source>
        <dbReference type="ARBA" id="ARBA00022989"/>
    </source>
</evidence>
<dbReference type="Pfam" id="PF13520">
    <property type="entry name" value="AA_permease_2"/>
    <property type="match status" value="1"/>
</dbReference>
<comment type="subcellular location">
    <subcellularLocation>
        <location evidence="1">Cell membrane</location>
        <topology evidence="1">Multi-pass membrane protein</topology>
    </subcellularLocation>
</comment>
<feature type="transmembrane region" description="Helical" evidence="6">
    <location>
        <begin position="93"/>
        <end position="115"/>
    </location>
</feature>
<dbReference type="GO" id="GO:0005886">
    <property type="term" value="C:plasma membrane"/>
    <property type="evidence" value="ECO:0007669"/>
    <property type="project" value="UniProtKB-SubCell"/>
</dbReference>
<dbReference type="PANTHER" id="PTHR42770">
    <property type="entry name" value="AMINO ACID TRANSPORTER-RELATED"/>
    <property type="match status" value="1"/>
</dbReference>
<dbReference type="Proteomes" id="UP000242502">
    <property type="component" value="Unassembled WGS sequence"/>
</dbReference>
<feature type="transmembrane region" description="Helical" evidence="6">
    <location>
        <begin position="12"/>
        <end position="38"/>
    </location>
</feature>
<organism evidence="7 8">
    <name type="scientific">Candidatus Endobugula sertula</name>
    <name type="common">Bugula neritina bacterial symbiont</name>
    <dbReference type="NCBI Taxonomy" id="62101"/>
    <lineage>
        <taxon>Bacteria</taxon>
        <taxon>Pseudomonadati</taxon>
        <taxon>Pseudomonadota</taxon>
        <taxon>Gammaproteobacteria</taxon>
        <taxon>Cellvibrionales</taxon>
        <taxon>Cellvibrionaceae</taxon>
        <taxon>Candidatus Endobugula</taxon>
    </lineage>
</organism>
<sequence>MINKSTMLKKNISITAGIAIAISMVVGSGLFALPGLVIEATDPLTAFAGWLLVILLMPPMIHIFAFLGQKFPYVGGITLYASHAVGKWSEGGFSLIICGALAVGMPAFFMVGGAYLAELFTLDVDTWYIPLAIVLALVSTAMNIAGVDKLGWANRFVVISVLVLVIVIAASTFFTHDLTNIQPSKIPDDFSLNIGGIWLASTIIFWAFQGWENMSFGLEEFEKPERSIPIVFWCSFIFIALVYFVFALTTTLTALTGEDVTGLSGLVPLMGTGLQRQIILTFTVMVLVANANSWIFGASRVFFQQPIKVLCQYI</sequence>
<feature type="transmembrane region" description="Helical" evidence="6">
    <location>
        <begin position="156"/>
        <end position="175"/>
    </location>
</feature>
<dbReference type="STRING" id="62101.AB835_13780"/>
<feature type="transmembrane region" description="Helical" evidence="6">
    <location>
        <begin position="190"/>
        <end position="209"/>
    </location>
</feature>
<dbReference type="PANTHER" id="PTHR42770:SF13">
    <property type="entry name" value="L-METHIONINE_BRANCHED-CHAIN AMINO ACID EXPORTER YJEH"/>
    <property type="match status" value="1"/>
</dbReference>
<dbReference type="InterPro" id="IPR050367">
    <property type="entry name" value="APC_superfamily"/>
</dbReference>
<keyword evidence="5 6" id="KW-0472">Membrane</keyword>
<gene>
    <name evidence="7" type="ORF">AB835_13780</name>
</gene>
<comment type="caution">
    <text evidence="7">The sequence shown here is derived from an EMBL/GenBank/DDBJ whole genome shotgun (WGS) entry which is preliminary data.</text>
</comment>
<feature type="transmembrane region" description="Helical" evidence="6">
    <location>
        <begin position="44"/>
        <end position="67"/>
    </location>
</feature>
<evidence type="ECO:0000256" key="5">
    <source>
        <dbReference type="ARBA" id="ARBA00023136"/>
    </source>
</evidence>
<evidence type="ECO:0000256" key="3">
    <source>
        <dbReference type="ARBA" id="ARBA00022692"/>
    </source>
</evidence>
<feature type="transmembrane region" description="Helical" evidence="6">
    <location>
        <begin position="127"/>
        <end position="144"/>
    </location>
</feature>
<protein>
    <recommendedName>
        <fullName evidence="9">Amino acid permease</fullName>
    </recommendedName>
</protein>
<feature type="transmembrane region" description="Helical" evidence="6">
    <location>
        <begin position="277"/>
        <end position="298"/>
    </location>
</feature>
<accession>A0A1D2QLR1</accession>
<keyword evidence="4 6" id="KW-1133">Transmembrane helix</keyword>
<evidence type="ECO:0000313" key="7">
    <source>
        <dbReference type="EMBL" id="ODS22506.1"/>
    </source>
</evidence>
<evidence type="ECO:0000256" key="1">
    <source>
        <dbReference type="ARBA" id="ARBA00004651"/>
    </source>
</evidence>
<dbReference type="Gene3D" id="1.20.1740.10">
    <property type="entry name" value="Amino acid/polyamine transporter I"/>
    <property type="match status" value="1"/>
</dbReference>
<dbReference type="EMBL" id="MDLC01000072">
    <property type="protein sequence ID" value="ODS22506.1"/>
    <property type="molecule type" value="Genomic_DNA"/>
</dbReference>
<evidence type="ECO:0000256" key="6">
    <source>
        <dbReference type="SAM" id="Phobius"/>
    </source>
</evidence>
<evidence type="ECO:0000313" key="8">
    <source>
        <dbReference type="Proteomes" id="UP000242502"/>
    </source>
</evidence>
<evidence type="ECO:0008006" key="9">
    <source>
        <dbReference type="Google" id="ProtNLM"/>
    </source>
</evidence>
<keyword evidence="2" id="KW-1003">Cell membrane</keyword>
<proteinExistence type="predicted"/>
<name>A0A1D2QLR1_9GAMM</name>